<reference evidence="3 4" key="1">
    <citation type="journal article" date="2023" name="Nucleic Acids Res.">
        <title>The hologenome of Daphnia magna reveals possible DNA methylation and microbiome-mediated evolution of the host genome.</title>
        <authorList>
            <person name="Chaturvedi A."/>
            <person name="Li X."/>
            <person name="Dhandapani V."/>
            <person name="Marshall H."/>
            <person name="Kissane S."/>
            <person name="Cuenca-Cambronero M."/>
            <person name="Asole G."/>
            <person name="Calvet F."/>
            <person name="Ruiz-Romero M."/>
            <person name="Marangio P."/>
            <person name="Guigo R."/>
            <person name="Rago D."/>
            <person name="Mirbahai L."/>
            <person name="Eastwood N."/>
            <person name="Colbourne J.K."/>
            <person name="Zhou J."/>
            <person name="Mallon E."/>
            <person name="Orsini L."/>
        </authorList>
    </citation>
    <scope>NUCLEOTIDE SEQUENCE [LARGE SCALE GENOMIC DNA]</scope>
    <source>
        <strain evidence="3">LRV0_1</strain>
    </source>
</reference>
<sequence>MDKSSPHISLSNFLKIAHQAVVPFGKKQKITLSFVWLPAHPPFFEKPRGRYASKLPRRRNSPISCAIKAAVYEERRALRRQETVQQLRLREIDQNQQASQAAVNAAIQEAERILQAILAERASEEAAKQQKEESAAKPEEEFNASTSQDQNQDLHPALGWFFIAHHSSQFRRLFHPIMAESNSRPLSRDADNQTEPNGDFPPLFDAKTRKQLRANEKRRLTNLTRRIENHIAEGGSRTELQFLRKELANQLEECTRAHNLYRQTNDLEKETSDEWIIQLENVTATWYGRIDEYIRTVNRFPSAAPSIPNSSFRSRQSIRSNTSCLNPNDPRASQQQENEYPFNDQDSASVSEIHDLPSDTEDEDEDDVKQRLVEEKLAREYLEKRFQIHVQADMAAKEKVGPEKEENADTVALTEELKKTFGYK</sequence>
<accession>A0ABR0AA13</accession>
<feature type="coiled-coil region" evidence="1">
    <location>
        <begin position="213"/>
        <end position="264"/>
    </location>
</feature>
<name>A0ABR0AA13_9CRUS</name>
<keyword evidence="4" id="KW-1185">Reference proteome</keyword>
<dbReference type="PANTHER" id="PTHR22954">
    <property type="entry name" value="RETROVIRAL PROTEASE-RELATED"/>
    <property type="match status" value="1"/>
</dbReference>
<evidence type="ECO:0000313" key="4">
    <source>
        <dbReference type="Proteomes" id="UP001234178"/>
    </source>
</evidence>
<dbReference type="PANTHER" id="PTHR22954:SF3">
    <property type="entry name" value="PROTEIN CBG08539"/>
    <property type="match status" value="1"/>
</dbReference>
<proteinExistence type="predicted"/>
<feature type="region of interest" description="Disordered" evidence="2">
    <location>
        <begin position="124"/>
        <end position="150"/>
    </location>
</feature>
<feature type="region of interest" description="Disordered" evidence="2">
    <location>
        <begin position="304"/>
        <end position="348"/>
    </location>
</feature>
<feature type="compositionally biased region" description="Basic and acidic residues" evidence="2">
    <location>
        <begin position="124"/>
        <end position="140"/>
    </location>
</feature>
<dbReference type="EMBL" id="JAOYFB010000036">
    <property type="protein sequence ID" value="KAK4021849.1"/>
    <property type="molecule type" value="Genomic_DNA"/>
</dbReference>
<keyword evidence="1" id="KW-0175">Coiled coil</keyword>
<feature type="compositionally biased region" description="Polar residues" evidence="2">
    <location>
        <begin position="307"/>
        <end position="348"/>
    </location>
</feature>
<evidence type="ECO:0000256" key="1">
    <source>
        <dbReference type="SAM" id="Coils"/>
    </source>
</evidence>
<comment type="caution">
    <text evidence="3">The sequence shown here is derived from an EMBL/GenBank/DDBJ whole genome shotgun (WGS) entry which is preliminary data.</text>
</comment>
<protein>
    <submittedName>
        <fullName evidence="3">Uncharacterized protein</fullName>
    </submittedName>
</protein>
<organism evidence="3 4">
    <name type="scientific">Daphnia magna</name>
    <dbReference type="NCBI Taxonomy" id="35525"/>
    <lineage>
        <taxon>Eukaryota</taxon>
        <taxon>Metazoa</taxon>
        <taxon>Ecdysozoa</taxon>
        <taxon>Arthropoda</taxon>
        <taxon>Crustacea</taxon>
        <taxon>Branchiopoda</taxon>
        <taxon>Diplostraca</taxon>
        <taxon>Cladocera</taxon>
        <taxon>Anomopoda</taxon>
        <taxon>Daphniidae</taxon>
        <taxon>Daphnia</taxon>
    </lineage>
</organism>
<gene>
    <name evidence="3" type="ORF">OUZ56_003757</name>
</gene>
<dbReference type="Proteomes" id="UP001234178">
    <property type="component" value="Unassembled WGS sequence"/>
</dbReference>
<evidence type="ECO:0000256" key="2">
    <source>
        <dbReference type="SAM" id="MobiDB-lite"/>
    </source>
</evidence>
<evidence type="ECO:0000313" key="3">
    <source>
        <dbReference type="EMBL" id="KAK4021849.1"/>
    </source>
</evidence>
<feature type="region of interest" description="Disordered" evidence="2">
    <location>
        <begin position="182"/>
        <end position="204"/>
    </location>
</feature>